<comment type="caution">
    <text evidence="3">The sequence shown here is derived from an EMBL/GenBank/DDBJ whole genome shotgun (WGS) entry which is preliminary data.</text>
</comment>
<reference evidence="3" key="1">
    <citation type="submission" date="2022-10" db="EMBL/GenBank/DDBJ databases">
        <authorList>
            <person name="Yue Y."/>
        </authorList>
    </citation>
    <scope>NUCLEOTIDE SEQUENCE</scope>
    <source>
        <strain evidence="3">Z654</strain>
    </source>
</reference>
<evidence type="ECO:0000256" key="1">
    <source>
        <dbReference type="SAM" id="SignalP"/>
    </source>
</evidence>
<gene>
    <name evidence="3" type="ORF">OH136_03265</name>
</gene>
<proteinExistence type="predicted"/>
<feature type="domain" description="YncI copper-binding" evidence="2">
    <location>
        <begin position="23"/>
        <end position="163"/>
    </location>
</feature>
<dbReference type="AlphaFoldDB" id="A0AAE3IYP3"/>
<accession>A0AAE3IYP3</accession>
<sequence>MTLKSVFTGAVVAALTTTSAFAHATFEAKEVATNTTHKAVVRIAHGCDGEATLKVRVTIPEGVIAVKPKAIANWTLETVKGDYAGSYEYHGTHTSGVKEIIWTGNLPNDHYEEFIFRARFTDALEAGEKLYFPVVQECANGENAWVELPNGDEKLKSPAPGLMITEGHAAHTH</sequence>
<organism evidence="3 4">
    <name type="scientific">Halocynthiibacter halioticoli</name>
    <dbReference type="NCBI Taxonomy" id="2986804"/>
    <lineage>
        <taxon>Bacteria</taxon>
        <taxon>Pseudomonadati</taxon>
        <taxon>Pseudomonadota</taxon>
        <taxon>Alphaproteobacteria</taxon>
        <taxon>Rhodobacterales</taxon>
        <taxon>Paracoccaceae</taxon>
        <taxon>Halocynthiibacter</taxon>
    </lineage>
</organism>
<protein>
    <submittedName>
        <fullName evidence="3">DUF1775 domain-containing protein</fullName>
    </submittedName>
</protein>
<keyword evidence="4" id="KW-1185">Reference proteome</keyword>
<evidence type="ECO:0000313" key="4">
    <source>
        <dbReference type="Proteomes" id="UP001208041"/>
    </source>
</evidence>
<dbReference type="RefSeq" id="WP_263952405.1">
    <property type="nucleotide sequence ID" value="NZ_JAOYFC010000001.1"/>
</dbReference>
<keyword evidence="1" id="KW-0732">Signal</keyword>
<dbReference type="CDD" id="cd08545">
    <property type="entry name" value="YcnI_like"/>
    <property type="match status" value="1"/>
</dbReference>
<dbReference type="InterPro" id="IPR038507">
    <property type="entry name" value="YcnI-like_sf"/>
</dbReference>
<name>A0AAE3IYP3_9RHOB</name>
<dbReference type="Proteomes" id="UP001208041">
    <property type="component" value="Unassembled WGS sequence"/>
</dbReference>
<evidence type="ECO:0000313" key="3">
    <source>
        <dbReference type="EMBL" id="MCV6823565.1"/>
    </source>
</evidence>
<evidence type="ECO:0000259" key="2">
    <source>
        <dbReference type="Pfam" id="PF07987"/>
    </source>
</evidence>
<dbReference type="Gene3D" id="2.60.40.2230">
    <property type="entry name" value="Uncharacterised protein YcnI-like PF07987, DUF1775"/>
    <property type="match status" value="1"/>
</dbReference>
<dbReference type="EMBL" id="JAOYFC010000001">
    <property type="protein sequence ID" value="MCV6823565.1"/>
    <property type="molecule type" value="Genomic_DNA"/>
</dbReference>
<feature type="signal peptide" evidence="1">
    <location>
        <begin position="1"/>
        <end position="24"/>
    </location>
</feature>
<feature type="chain" id="PRO_5042118983" evidence="1">
    <location>
        <begin position="25"/>
        <end position="173"/>
    </location>
</feature>
<dbReference type="InterPro" id="IPR012533">
    <property type="entry name" value="YcnI-copper_dom"/>
</dbReference>
<dbReference type="Pfam" id="PF07987">
    <property type="entry name" value="DUF1775"/>
    <property type="match status" value="1"/>
</dbReference>